<dbReference type="Gene3D" id="3.40.50.720">
    <property type="entry name" value="NAD(P)-binding Rossmann-like Domain"/>
    <property type="match status" value="1"/>
</dbReference>
<sequence>MGYRYCVFGAGRQGTAVIYDLVKFCEADWVVVYEPSDRSRRLAHEKLNSLLEDDYDKVLWVSTLDDRRTPKIDWKSFDVMISCAPWKENLGLTEFAVRWNTPFCDLGGHPETVARQENVITDTAIVPDCGLSPGISNILAVHLAKLGYDNIQVRCGGIPMGNTSVGEFNQGLCYRLTFDPTGLISEYSGRVPIIISGELKYIESLSTIELYKDGRYECAPTSNNSPQVVQTLLDLGVKYYNYMTIRHKGHWNLVKGWKAAGFLSGNKKADAYLVEVLGENPLLKYDPEKHVDKVLLNISGTRGENSLKQTGGFDFLVLADPETKFSAMEQMTSWGITMVAHYMATRNGTPNKFATPERFVSGDWILEGLNKRLPS</sequence>
<dbReference type="AlphaFoldDB" id="A0A0F9Y2M1"/>
<evidence type="ECO:0000313" key="2">
    <source>
        <dbReference type="EMBL" id="KKN98893.1"/>
    </source>
</evidence>
<dbReference type="Gene3D" id="3.30.360.10">
    <property type="entry name" value="Dihydrodipicolinate Reductase, domain 2"/>
    <property type="match status" value="1"/>
</dbReference>
<organism evidence="2">
    <name type="scientific">marine sediment metagenome</name>
    <dbReference type="NCBI Taxonomy" id="412755"/>
    <lineage>
        <taxon>unclassified sequences</taxon>
        <taxon>metagenomes</taxon>
        <taxon>ecological metagenomes</taxon>
    </lineage>
</organism>
<feature type="domain" description="Saccharopine dehydrogenase-like C-terminal" evidence="1">
    <location>
        <begin position="130"/>
        <end position="372"/>
    </location>
</feature>
<dbReference type="InterPro" id="IPR032095">
    <property type="entry name" value="Sacchrp_dh-like_C"/>
</dbReference>
<reference evidence="2" key="1">
    <citation type="journal article" date="2015" name="Nature">
        <title>Complex archaea that bridge the gap between prokaryotes and eukaryotes.</title>
        <authorList>
            <person name="Spang A."/>
            <person name="Saw J.H."/>
            <person name="Jorgensen S.L."/>
            <person name="Zaremba-Niedzwiedzka K."/>
            <person name="Martijn J."/>
            <person name="Lind A.E."/>
            <person name="van Eijk R."/>
            <person name="Schleper C."/>
            <person name="Guy L."/>
            <person name="Ettema T.J."/>
        </authorList>
    </citation>
    <scope>NUCLEOTIDE SEQUENCE</scope>
</reference>
<proteinExistence type="predicted"/>
<accession>A0A0F9Y2M1</accession>
<protein>
    <recommendedName>
        <fullName evidence="1">Saccharopine dehydrogenase-like C-terminal domain-containing protein</fullName>
    </recommendedName>
</protein>
<dbReference type="Pfam" id="PF16653">
    <property type="entry name" value="Sacchrp_dh_C"/>
    <property type="match status" value="1"/>
</dbReference>
<dbReference type="SUPFAM" id="SSF55347">
    <property type="entry name" value="Glyceraldehyde-3-phosphate dehydrogenase-like, C-terminal domain"/>
    <property type="match status" value="1"/>
</dbReference>
<name>A0A0F9Y2M1_9ZZZZ</name>
<evidence type="ECO:0000259" key="1">
    <source>
        <dbReference type="Pfam" id="PF16653"/>
    </source>
</evidence>
<comment type="caution">
    <text evidence="2">The sequence shown here is derived from an EMBL/GenBank/DDBJ whole genome shotgun (WGS) entry which is preliminary data.</text>
</comment>
<dbReference type="EMBL" id="LAZR01000049">
    <property type="protein sequence ID" value="KKN98893.1"/>
    <property type="molecule type" value="Genomic_DNA"/>
</dbReference>
<gene>
    <name evidence="2" type="ORF">LCGC14_0141340</name>
</gene>